<feature type="compositionally biased region" description="Polar residues" evidence="2">
    <location>
        <begin position="1"/>
        <end position="16"/>
    </location>
</feature>
<evidence type="ECO:0000313" key="4">
    <source>
        <dbReference type="Proteomes" id="UP000799428"/>
    </source>
</evidence>
<dbReference type="EMBL" id="MU005764">
    <property type="protein sequence ID" value="KAF2714999.1"/>
    <property type="molecule type" value="Genomic_DNA"/>
</dbReference>
<sequence length="428" mass="47372">MSTTQSLLSPEPQENASPARIAAATGKGREVPLSSLSEAIDKTKFTRRDRIAKSSLAAEPCDEEKPICSNCSRYCSDCVYPTSYPNTPRHSSATPTPPFIKSPGSTVDDSPSSQCSSGAHDLALRDLGLMHQWTISTCHDFGDGFAGGGEPWRTDIPILAQQHHFLLRGILAVTSLHLSKSTMDPSLRGQYIHLAACHQDLALPEYRVSLIDVTESNATAVLAFSALTVIYSLATAKDAGTLFASGCPEWILLARGVGSIPPHWENWIERGCLGMQTMHRRRLQNIDAKLHPEDYRLLALHGLFSNLNPGEQHESAHYKQALYWLRQAFAHCSNVESRVSPICAVMYWVERVPQEFLDLVILQKSRAIVLMAHFCILVKRASHLWYAAGAAEDMMIELHGNLNPKFLPWMEWPLRTFGMMQGPGLGDV</sequence>
<dbReference type="InterPro" id="IPR001138">
    <property type="entry name" value="Zn2Cys6_DnaBD"/>
</dbReference>
<evidence type="ECO:0000256" key="1">
    <source>
        <dbReference type="ARBA" id="ARBA00023242"/>
    </source>
</evidence>
<keyword evidence="4" id="KW-1185">Reference proteome</keyword>
<dbReference type="CDD" id="cd00067">
    <property type="entry name" value="GAL4"/>
    <property type="match status" value="1"/>
</dbReference>
<evidence type="ECO:0000256" key="2">
    <source>
        <dbReference type="SAM" id="MobiDB-lite"/>
    </source>
</evidence>
<organism evidence="3 4">
    <name type="scientific">Pleomassaria siparia CBS 279.74</name>
    <dbReference type="NCBI Taxonomy" id="1314801"/>
    <lineage>
        <taxon>Eukaryota</taxon>
        <taxon>Fungi</taxon>
        <taxon>Dikarya</taxon>
        <taxon>Ascomycota</taxon>
        <taxon>Pezizomycotina</taxon>
        <taxon>Dothideomycetes</taxon>
        <taxon>Pleosporomycetidae</taxon>
        <taxon>Pleosporales</taxon>
        <taxon>Pleomassariaceae</taxon>
        <taxon>Pleomassaria</taxon>
    </lineage>
</organism>
<name>A0A6G1KQ78_9PLEO</name>
<evidence type="ECO:0008006" key="5">
    <source>
        <dbReference type="Google" id="ProtNLM"/>
    </source>
</evidence>
<protein>
    <recommendedName>
        <fullName evidence="5">Zn(2)-C6 fungal-type domain-containing protein</fullName>
    </recommendedName>
</protein>
<dbReference type="PANTHER" id="PTHR47784">
    <property type="entry name" value="STEROL UPTAKE CONTROL PROTEIN 2"/>
    <property type="match status" value="1"/>
</dbReference>
<dbReference type="PANTHER" id="PTHR47784:SF5">
    <property type="entry name" value="STEROL UPTAKE CONTROL PROTEIN 2"/>
    <property type="match status" value="1"/>
</dbReference>
<gene>
    <name evidence="3" type="ORF">K504DRAFT_445917</name>
</gene>
<dbReference type="GO" id="GO:0008270">
    <property type="term" value="F:zinc ion binding"/>
    <property type="evidence" value="ECO:0007669"/>
    <property type="project" value="InterPro"/>
</dbReference>
<reference evidence="3" key="1">
    <citation type="journal article" date="2020" name="Stud. Mycol.">
        <title>101 Dothideomycetes genomes: a test case for predicting lifestyles and emergence of pathogens.</title>
        <authorList>
            <person name="Haridas S."/>
            <person name="Albert R."/>
            <person name="Binder M."/>
            <person name="Bloem J."/>
            <person name="Labutti K."/>
            <person name="Salamov A."/>
            <person name="Andreopoulos B."/>
            <person name="Baker S."/>
            <person name="Barry K."/>
            <person name="Bills G."/>
            <person name="Bluhm B."/>
            <person name="Cannon C."/>
            <person name="Castanera R."/>
            <person name="Culley D."/>
            <person name="Daum C."/>
            <person name="Ezra D."/>
            <person name="Gonzalez J."/>
            <person name="Henrissat B."/>
            <person name="Kuo A."/>
            <person name="Liang C."/>
            <person name="Lipzen A."/>
            <person name="Lutzoni F."/>
            <person name="Magnuson J."/>
            <person name="Mondo S."/>
            <person name="Nolan M."/>
            <person name="Ohm R."/>
            <person name="Pangilinan J."/>
            <person name="Park H.-J."/>
            <person name="Ramirez L."/>
            <person name="Alfaro M."/>
            <person name="Sun H."/>
            <person name="Tritt A."/>
            <person name="Yoshinaga Y."/>
            <person name="Zwiers L.-H."/>
            <person name="Turgeon B."/>
            <person name="Goodwin S."/>
            <person name="Spatafora J."/>
            <person name="Crous P."/>
            <person name="Grigoriev I."/>
        </authorList>
    </citation>
    <scope>NUCLEOTIDE SEQUENCE</scope>
    <source>
        <strain evidence="3">CBS 279.74</strain>
    </source>
</reference>
<dbReference type="AlphaFoldDB" id="A0A6G1KQ78"/>
<dbReference type="GO" id="GO:0001228">
    <property type="term" value="F:DNA-binding transcription activator activity, RNA polymerase II-specific"/>
    <property type="evidence" value="ECO:0007669"/>
    <property type="project" value="TreeGrafter"/>
</dbReference>
<dbReference type="InterPro" id="IPR053157">
    <property type="entry name" value="Sterol_Uptake_Regulator"/>
</dbReference>
<feature type="region of interest" description="Disordered" evidence="2">
    <location>
        <begin position="86"/>
        <end position="114"/>
    </location>
</feature>
<proteinExistence type="predicted"/>
<dbReference type="OrthoDB" id="5386330at2759"/>
<accession>A0A6G1KQ78</accession>
<evidence type="ECO:0000313" key="3">
    <source>
        <dbReference type="EMBL" id="KAF2714999.1"/>
    </source>
</evidence>
<dbReference type="Proteomes" id="UP000799428">
    <property type="component" value="Unassembled WGS sequence"/>
</dbReference>
<keyword evidence="1" id="KW-0539">Nucleus</keyword>
<feature type="compositionally biased region" description="Polar residues" evidence="2">
    <location>
        <begin position="103"/>
        <end position="114"/>
    </location>
</feature>
<feature type="region of interest" description="Disordered" evidence="2">
    <location>
        <begin position="1"/>
        <end position="30"/>
    </location>
</feature>